<dbReference type="PANTHER" id="PTHR10666">
    <property type="entry name" value="UBIQUITIN"/>
    <property type="match status" value="1"/>
</dbReference>
<proteinExistence type="predicted"/>
<feature type="domain" description="Ubiquitin-like" evidence="1">
    <location>
        <begin position="179"/>
        <end position="249"/>
    </location>
</feature>
<evidence type="ECO:0000313" key="2">
    <source>
        <dbReference type="EMBL" id="KAL5108962.1"/>
    </source>
</evidence>
<name>A0ABR4QHC6_9CEST</name>
<organism evidence="2 3">
    <name type="scientific">Taenia crassiceps</name>
    <dbReference type="NCBI Taxonomy" id="6207"/>
    <lineage>
        <taxon>Eukaryota</taxon>
        <taxon>Metazoa</taxon>
        <taxon>Spiralia</taxon>
        <taxon>Lophotrochozoa</taxon>
        <taxon>Platyhelminthes</taxon>
        <taxon>Cestoda</taxon>
        <taxon>Eucestoda</taxon>
        <taxon>Cyclophyllidea</taxon>
        <taxon>Taeniidae</taxon>
        <taxon>Taenia</taxon>
    </lineage>
</organism>
<accession>A0ABR4QHC6</accession>
<dbReference type="InterPro" id="IPR000626">
    <property type="entry name" value="Ubiquitin-like_dom"/>
</dbReference>
<sequence>MQLRIIYRGNDLLSLPVDVSTSVLQVKTAIARAIGVSPRDQILTSRGVYLEDSRSLHDYEIVDSGVLELHLPLKYQKIISIRVVISPDEVYSIPTRSNATVAELRAEIVKRAGSQKFDIFKAFLVYSHWVLDDLRRLDEYEIVDNACVTVAHLLEPEKQTSTEPYDYCEDFLQEARPARMINVHFLKEDGCPFTLTLDPSKPLKTVAKGVEEKTGIPGEHQTFTLAGRKVDVEQTPDALCIGEGESLYLNDSRVQTITPTRKRSQVNRNDTLVYFDVGRNRIPMRIPWDWTVKEVQRELQHHPLVCCGKLDLYHNNMRLESRHFLSEYGISNESVIQVKTSYL</sequence>
<dbReference type="EMBL" id="JAKROA010000003">
    <property type="protein sequence ID" value="KAL5108962.1"/>
    <property type="molecule type" value="Genomic_DNA"/>
</dbReference>
<feature type="domain" description="Ubiquitin-like" evidence="1">
    <location>
        <begin position="79"/>
        <end position="150"/>
    </location>
</feature>
<dbReference type="SUPFAM" id="SSF54236">
    <property type="entry name" value="Ubiquitin-like"/>
    <property type="match status" value="4"/>
</dbReference>
<dbReference type="Pfam" id="PF00240">
    <property type="entry name" value="ubiquitin"/>
    <property type="match status" value="1"/>
</dbReference>
<evidence type="ECO:0000313" key="3">
    <source>
        <dbReference type="Proteomes" id="UP001651158"/>
    </source>
</evidence>
<gene>
    <name evidence="2" type="ORF">TcWFU_005436</name>
</gene>
<dbReference type="InterPro" id="IPR050158">
    <property type="entry name" value="Ubiquitin_ubiquitin-like"/>
</dbReference>
<dbReference type="Gene3D" id="3.10.20.90">
    <property type="entry name" value="Phosphatidylinositol 3-kinase Catalytic Subunit, Chain A, domain 1"/>
    <property type="match status" value="4"/>
</dbReference>
<protein>
    <recommendedName>
        <fullName evidence="1">Ubiquitin-like domain-containing protein</fullName>
    </recommendedName>
</protein>
<dbReference type="Proteomes" id="UP001651158">
    <property type="component" value="Unassembled WGS sequence"/>
</dbReference>
<dbReference type="InterPro" id="IPR029071">
    <property type="entry name" value="Ubiquitin-like_domsf"/>
</dbReference>
<dbReference type="SMART" id="SM00213">
    <property type="entry name" value="UBQ"/>
    <property type="match status" value="2"/>
</dbReference>
<evidence type="ECO:0000259" key="1">
    <source>
        <dbReference type="PROSITE" id="PS50053"/>
    </source>
</evidence>
<dbReference type="CDD" id="cd17039">
    <property type="entry name" value="Ubl_ubiquitin_like"/>
    <property type="match status" value="4"/>
</dbReference>
<feature type="domain" description="Ubiquitin-like" evidence="1">
    <location>
        <begin position="1"/>
        <end position="71"/>
    </location>
</feature>
<comment type="caution">
    <text evidence="2">The sequence shown here is derived from an EMBL/GenBank/DDBJ whole genome shotgun (WGS) entry which is preliminary data.</text>
</comment>
<dbReference type="PROSITE" id="PS50053">
    <property type="entry name" value="UBIQUITIN_2"/>
    <property type="match status" value="3"/>
</dbReference>
<reference evidence="2 3" key="1">
    <citation type="journal article" date="2022" name="Front. Cell. Infect. Microbiol.">
        <title>The Genomes of Two Strains of Taenia crassiceps the Animal Model for the Study of Human Cysticercosis.</title>
        <authorList>
            <person name="Bobes R.J."/>
            <person name="Estrada K."/>
            <person name="Rios-Valencia D.G."/>
            <person name="Calderon-Gallegos A."/>
            <person name="de la Torre P."/>
            <person name="Carrero J.C."/>
            <person name="Sanchez-Flores A."/>
            <person name="Laclette J.P."/>
        </authorList>
    </citation>
    <scope>NUCLEOTIDE SEQUENCE [LARGE SCALE GENOMIC DNA]</scope>
    <source>
        <strain evidence="2">WFUcys</strain>
    </source>
</reference>
<keyword evidence="3" id="KW-1185">Reference proteome</keyword>